<proteinExistence type="predicted"/>
<dbReference type="EMBL" id="JBBNAE010000001">
    <property type="protein sequence ID" value="KAK9155595.1"/>
    <property type="molecule type" value="Genomic_DNA"/>
</dbReference>
<reference evidence="1 2" key="1">
    <citation type="submission" date="2024-01" db="EMBL/GenBank/DDBJ databases">
        <title>Genome assemblies of Stephania.</title>
        <authorList>
            <person name="Yang L."/>
        </authorList>
    </citation>
    <scope>NUCLEOTIDE SEQUENCE [LARGE SCALE GENOMIC DNA]</scope>
    <source>
        <strain evidence="1">QJT</strain>
        <tissue evidence="1">Leaf</tissue>
    </source>
</reference>
<keyword evidence="2" id="KW-1185">Reference proteome</keyword>
<accession>A0AAP0KQP7</accession>
<evidence type="ECO:0000313" key="2">
    <source>
        <dbReference type="Proteomes" id="UP001417504"/>
    </source>
</evidence>
<evidence type="ECO:0000313" key="1">
    <source>
        <dbReference type="EMBL" id="KAK9155595.1"/>
    </source>
</evidence>
<dbReference type="AlphaFoldDB" id="A0AAP0KQP7"/>
<comment type="caution">
    <text evidence="1">The sequence shown here is derived from an EMBL/GenBank/DDBJ whole genome shotgun (WGS) entry which is preliminary data.</text>
</comment>
<gene>
    <name evidence="1" type="ORF">Sjap_003075</name>
</gene>
<name>A0AAP0KQP7_9MAGN</name>
<sequence>MNFFFSFADDSFRRMVFRKKKKKNELVAHGWKIDGEEFTRFISEVQIIVCAPNLSIHLW</sequence>
<protein>
    <submittedName>
        <fullName evidence="1">Uncharacterized protein</fullName>
    </submittedName>
</protein>
<organism evidence="1 2">
    <name type="scientific">Stephania japonica</name>
    <dbReference type="NCBI Taxonomy" id="461633"/>
    <lineage>
        <taxon>Eukaryota</taxon>
        <taxon>Viridiplantae</taxon>
        <taxon>Streptophyta</taxon>
        <taxon>Embryophyta</taxon>
        <taxon>Tracheophyta</taxon>
        <taxon>Spermatophyta</taxon>
        <taxon>Magnoliopsida</taxon>
        <taxon>Ranunculales</taxon>
        <taxon>Menispermaceae</taxon>
        <taxon>Menispermoideae</taxon>
        <taxon>Cissampelideae</taxon>
        <taxon>Stephania</taxon>
    </lineage>
</organism>
<dbReference type="Proteomes" id="UP001417504">
    <property type="component" value="Unassembled WGS sequence"/>
</dbReference>